<gene>
    <name evidence="1" type="ORF">AMTR_s00042p00216310</name>
</gene>
<evidence type="ECO:0000313" key="1">
    <source>
        <dbReference type="EMBL" id="ERN03616.1"/>
    </source>
</evidence>
<dbReference type="AlphaFoldDB" id="W1P7P1"/>
<reference evidence="2" key="1">
    <citation type="journal article" date="2013" name="Science">
        <title>The Amborella genome and the evolution of flowering plants.</title>
        <authorList>
            <consortium name="Amborella Genome Project"/>
        </authorList>
    </citation>
    <scope>NUCLEOTIDE SEQUENCE [LARGE SCALE GENOMIC DNA]</scope>
</reference>
<sequence>MDSHDPSLLQSIEVHPSPSVQKLARCTSCRPQSHTEVDEIKRQAGAAAHMQGQETPILEYHHIRNWGSCITQKLISEQPARVIDFESHECVRFFWWTERTVQIVLAMLLLDVTSMSISPLISS</sequence>
<organism evidence="1 2">
    <name type="scientific">Amborella trichopoda</name>
    <dbReference type="NCBI Taxonomy" id="13333"/>
    <lineage>
        <taxon>Eukaryota</taxon>
        <taxon>Viridiplantae</taxon>
        <taxon>Streptophyta</taxon>
        <taxon>Embryophyta</taxon>
        <taxon>Tracheophyta</taxon>
        <taxon>Spermatophyta</taxon>
        <taxon>Magnoliopsida</taxon>
        <taxon>Amborellales</taxon>
        <taxon>Amborellaceae</taxon>
        <taxon>Amborella</taxon>
    </lineage>
</organism>
<proteinExistence type="predicted"/>
<name>W1P7P1_AMBTC</name>
<dbReference type="Gramene" id="ERN03616">
    <property type="protein sequence ID" value="ERN03616"/>
    <property type="gene ID" value="AMTR_s00042p00216310"/>
</dbReference>
<accession>W1P7P1</accession>
<dbReference type="Proteomes" id="UP000017836">
    <property type="component" value="Unassembled WGS sequence"/>
</dbReference>
<dbReference type="HOGENOM" id="CLU_2018300_0_0_1"/>
<protein>
    <submittedName>
        <fullName evidence="1">Uncharacterized protein</fullName>
    </submittedName>
</protein>
<keyword evidence="2" id="KW-1185">Reference proteome</keyword>
<evidence type="ECO:0000313" key="2">
    <source>
        <dbReference type="Proteomes" id="UP000017836"/>
    </source>
</evidence>
<dbReference type="EMBL" id="KI394353">
    <property type="protein sequence ID" value="ERN03616.1"/>
    <property type="molecule type" value="Genomic_DNA"/>
</dbReference>